<feature type="compositionally biased region" description="Low complexity" evidence="7">
    <location>
        <begin position="607"/>
        <end position="622"/>
    </location>
</feature>
<comment type="similarity">
    <text evidence="2">Belongs to the flocculin family.</text>
</comment>
<dbReference type="EMBL" id="CP049009">
    <property type="protein sequence ID" value="QID86556.1"/>
    <property type="molecule type" value="Genomic_DNA"/>
</dbReference>
<evidence type="ECO:0000256" key="3">
    <source>
        <dbReference type="ARBA" id="ARBA00022622"/>
    </source>
</evidence>
<evidence type="ECO:0000313" key="11">
    <source>
        <dbReference type="Proteomes" id="UP000501346"/>
    </source>
</evidence>
<keyword evidence="5" id="KW-0325">Glycoprotein</keyword>
<evidence type="ECO:0000256" key="1">
    <source>
        <dbReference type="ARBA" id="ARBA00004589"/>
    </source>
</evidence>
<protein>
    <recommendedName>
        <fullName evidence="9">PA14 domain-containing protein</fullName>
    </recommendedName>
</protein>
<dbReference type="SMART" id="SM00758">
    <property type="entry name" value="PA14"/>
    <property type="match status" value="1"/>
</dbReference>
<keyword evidence="6" id="KW-0449">Lipoprotein</keyword>
<keyword evidence="4 8" id="KW-0732">Signal</keyword>
<feature type="compositionally biased region" description="Low complexity" evidence="7">
    <location>
        <begin position="647"/>
        <end position="663"/>
    </location>
</feature>
<feature type="signal peptide" evidence="8">
    <location>
        <begin position="1"/>
        <end position="23"/>
    </location>
</feature>
<feature type="compositionally biased region" description="Polar residues" evidence="7">
    <location>
        <begin position="859"/>
        <end position="868"/>
    </location>
</feature>
<dbReference type="PROSITE" id="PS51820">
    <property type="entry name" value="PA14"/>
    <property type="match status" value="1"/>
</dbReference>
<accession>A0A6C1EAY3</accession>
<feature type="region of interest" description="Disordered" evidence="7">
    <location>
        <begin position="471"/>
        <end position="500"/>
    </location>
</feature>
<dbReference type="GO" id="GO:0098552">
    <property type="term" value="C:side of membrane"/>
    <property type="evidence" value="ECO:0007669"/>
    <property type="project" value="UniProtKB-KW"/>
</dbReference>
<evidence type="ECO:0000256" key="8">
    <source>
        <dbReference type="SAM" id="SignalP"/>
    </source>
</evidence>
<sequence>MPIYNYLFSAALAFLALTDAASASTEACLPTNERKNGMNINFYEYALGDESTYTDPTYMASGYANTKKLGSVSGQTDLSIYYNTPCDTYNSCNDPTPVTEMALMKRYDENCPTETEPVYASIKRDTDDCDRDAAYWSSDLFGFYTTPTNVTIEMTGYFLPPEDGSYTFTFPMVDDSAILSIGGDTAFGCCAQEELPATSTDFTVDGVGKQFGYVEGSKYMYAGYYYPMKIVFSNANSSATLPIGMTLPNGSTIYDNYEGYVYSFDNNLAQANCDVTNPENNTITGILTTTTEPWTGVYTTTDTKTSTITGLNSLPTVETIIEVKTPTGVSSSSVPSTEVTTGSTTSSTPVTTISSTTSSNVTSSVATSSAVSSSVVSSFVVSSSASTSSDETSSASSSTVTSSDVTSSAVSSSVVTSSATSTPVTTISSTTSSNVTSSVASSSAVSSSVVSSSAVSSSVVSSSAVSSSVVSSSDVTSSGSSRFSKSSKTSTAPSTYSTATPIYPMNQTVVTSSASSTLATSGSSILLESSRSSTIGPIFRTVSESSAGSAVSTATSADPAVSSSTSSADPTTSSSTSSANPTVSSSGPSADPTISSFTTGSEDHESTVSSTSARTSSASNSSDNQSKIISTSTIYSNNFETTTVSASISSKSPSSHSLLSISSTPAITDTKSSGMKTETTSSAIGSTPSSMKTEVITSSSASSFKGQETTSEDATSASYRDRTTIEKVTSAVTTGEKTSLITVTFCESGVCSETATSAIFSTATTTVSGVATEYTTWCPVSTNKPTKQTTLVTVTSCESGVCSETASPAIVSTATTVVNDAVTAYTTWCPLTTNRVTVSASTTTGVTDNSVNPEAAETKTVTHSNDVPSISESGHAEAHPTTMADAIGHSSSVPSVSGTANTKGFASSNLNTAYEHPRSTSISDVVGSNTASLEISSYAGSANGLVANSALSVFIASILLAFF</sequence>
<keyword evidence="3" id="KW-0336">GPI-anchor</keyword>
<evidence type="ECO:0000256" key="6">
    <source>
        <dbReference type="ARBA" id="ARBA00023288"/>
    </source>
</evidence>
<dbReference type="InterPro" id="IPR025928">
    <property type="entry name" value="Flocculin_t3_rpt"/>
</dbReference>
<feature type="region of interest" description="Disordered" evidence="7">
    <location>
        <begin position="647"/>
        <end position="718"/>
    </location>
</feature>
<evidence type="ECO:0000256" key="2">
    <source>
        <dbReference type="ARBA" id="ARBA00009615"/>
    </source>
</evidence>
<feature type="domain" description="PA14" evidence="9">
    <location>
        <begin position="97"/>
        <end position="259"/>
    </location>
</feature>
<dbReference type="InterPro" id="IPR011658">
    <property type="entry name" value="PA14_dom"/>
</dbReference>
<evidence type="ECO:0000259" key="9">
    <source>
        <dbReference type="PROSITE" id="PS51820"/>
    </source>
</evidence>
<keyword evidence="3" id="KW-0472">Membrane</keyword>
<dbReference type="Pfam" id="PF13928">
    <property type="entry name" value="Flocculin_t3"/>
    <property type="match status" value="2"/>
</dbReference>
<dbReference type="Proteomes" id="UP000501346">
    <property type="component" value="Chromosome SeXII"/>
</dbReference>
<feature type="chain" id="PRO_5025679660" description="PA14 domain-containing protein" evidence="8">
    <location>
        <begin position="24"/>
        <end position="963"/>
    </location>
</feature>
<feature type="region of interest" description="Disordered" evidence="7">
    <location>
        <begin position="326"/>
        <end position="359"/>
    </location>
</feature>
<gene>
    <name evidence="10" type="ORF">GRS66_009190</name>
</gene>
<dbReference type="InterPro" id="IPR037524">
    <property type="entry name" value="PA14/GLEYA"/>
</dbReference>
<feature type="compositionally biased region" description="Polar residues" evidence="7">
    <location>
        <begin position="664"/>
        <end position="718"/>
    </location>
</feature>
<feature type="region of interest" description="Disordered" evidence="7">
    <location>
        <begin position="546"/>
        <end position="626"/>
    </location>
</feature>
<reference evidence="10 11" key="1">
    <citation type="journal article" date="2019" name="BMC Genomics">
        <title>Chromosome level assembly and comparative genome analysis confirm lager-brewing yeasts originated from a single hybridization.</title>
        <authorList>
            <person name="Salazar A.N."/>
            <person name="Gorter de Vries A.R."/>
            <person name="van den Broek M."/>
            <person name="Brouwers N."/>
            <person name="de la Torre Cortes P."/>
            <person name="Kuijpers N.G.A."/>
            <person name="Daran J.G."/>
            <person name="Abeel T."/>
        </authorList>
    </citation>
    <scope>NUCLEOTIDE SEQUENCE [LARGE SCALE GENOMIC DNA]</scope>
    <source>
        <strain evidence="10 11">CBS 1483</strain>
    </source>
</reference>
<dbReference type="OrthoDB" id="4070698at2759"/>
<dbReference type="Pfam" id="PF07691">
    <property type="entry name" value="PA14"/>
    <property type="match status" value="1"/>
</dbReference>
<evidence type="ECO:0000256" key="7">
    <source>
        <dbReference type="SAM" id="MobiDB-lite"/>
    </source>
</evidence>
<dbReference type="Gene3D" id="2.60.120.1560">
    <property type="match status" value="2"/>
</dbReference>
<feature type="region of interest" description="Disordered" evidence="7">
    <location>
        <begin position="843"/>
        <end position="868"/>
    </location>
</feature>
<comment type="subcellular location">
    <subcellularLocation>
        <location evidence="1">Membrane</location>
        <topology evidence="1">Lipid-anchor</topology>
        <topology evidence="1">GPI-anchor</topology>
    </subcellularLocation>
</comment>
<evidence type="ECO:0000256" key="4">
    <source>
        <dbReference type="ARBA" id="ARBA00022729"/>
    </source>
</evidence>
<evidence type="ECO:0000256" key="5">
    <source>
        <dbReference type="ARBA" id="ARBA00023180"/>
    </source>
</evidence>
<proteinExistence type="inferred from homology"/>
<dbReference type="AlphaFoldDB" id="A0A6C1EAY3"/>
<feature type="compositionally biased region" description="Low complexity" evidence="7">
    <location>
        <begin position="546"/>
        <end position="586"/>
    </location>
</feature>
<organism evidence="10 11">
    <name type="scientific">Saccharomyces pastorianus</name>
    <name type="common">Lager yeast</name>
    <name type="synonym">Saccharomyces cerevisiae x Saccharomyces eubayanus</name>
    <dbReference type="NCBI Taxonomy" id="27292"/>
    <lineage>
        <taxon>Eukaryota</taxon>
        <taxon>Fungi</taxon>
        <taxon>Dikarya</taxon>
        <taxon>Ascomycota</taxon>
        <taxon>Saccharomycotina</taxon>
        <taxon>Saccharomycetes</taxon>
        <taxon>Saccharomycetales</taxon>
        <taxon>Saccharomycetaceae</taxon>
        <taxon>Saccharomyces</taxon>
    </lineage>
</organism>
<evidence type="ECO:0000313" key="10">
    <source>
        <dbReference type="EMBL" id="QID86556.1"/>
    </source>
</evidence>
<feature type="compositionally biased region" description="Low complexity" evidence="7">
    <location>
        <begin position="327"/>
        <end position="359"/>
    </location>
</feature>
<keyword evidence="11" id="KW-1185">Reference proteome</keyword>
<name>A0A6C1EAY3_SACPS</name>